<dbReference type="AlphaFoldDB" id="A0A5C5WKE3"/>
<sequence>MKTPIRIATRQSPLALWQAEFVASQLNQQGIESILVPLVSGGDVDMAPIDGTRQVGVFTKRIQQALADDEADVAVHSLKDLPTEINEHFRLAAVPTRETVADCLVSPSSMSIAELPASAKVGTGSRRRAAQLLSLRSDLDVQPIRGNVQTRLSKLESQEFDAIMLADAGIVRLEMNDLPRYHCTLEEMLPAPGQGALGIEVRSDDDDAYEALQFLNHRDTRISVVAERALLARLHGGCLAPIGAYAVIEDGRLKMSAVVLSQDGLTRLDEQGEIDAIDESSALELAAQLSERLIERGAAELIVR</sequence>
<comment type="pathway">
    <text evidence="2">Porphyrin-containing compound metabolism; protoporphyrin-IX biosynthesis; coproporphyrinogen-III from 5-aminolevulinate: step 2/4.</text>
</comment>
<keyword evidence="5 8" id="KW-0808">Transferase</keyword>
<evidence type="ECO:0000313" key="11">
    <source>
        <dbReference type="EMBL" id="TWT51258.1"/>
    </source>
</evidence>
<dbReference type="FunFam" id="3.40.190.10:FF:000005">
    <property type="entry name" value="Porphobilinogen deaminase"/>
    <property type="match status" value="1"/>
</dbReference>
<dbReference type="EC" id="2.5.1.61" evidence="8"/>
<dbReference type="Gene3D" id="3.40.190.10">
    <property type="entry name" value="Periplasmic binding protein-like II"/>
    <property type="match status" value="2"/>
</dbReference>
<feature type="domain" description="Porphobilinogen deaminase C-terminal" evidence="10">
    <location>
        <begin position="223"/>
        <end position="294"/>
    </location>
</feature>
<dbReference type="PANTHER" id="PTHR11557">
    <property type="entry name" value="PORPHOBILINOGEN DEAMINASE"/>
    <property type="match status" value="1"/>
</dbReference>
<comment type="similarity">
    <text evidence="3 8">Belongs to the HMBS family.</text>
</comment>
<proteinExistence type="inferred from homology"/>
<evidence type="ECO:0000256" key="3">
    <source>
        <dbReference type="ARBA" id="ARBA00005638"/>
    </source>
</evidence>
<reference evidence="11 12" key="1">
    <citation type="submission" date="2019-02" db="EMBL/GenBank/DDBJ databases">
        <title>Deep-cultivation of Planctomycetes and their phenomic and genomic characterization uncovers novel biology.</title>
        <authorList>
            <person name="Wiegand S."/>
            <person name="Jogler M."/>
            <person name="Boedeker C."/>
            <person name="Pinto D."/>
            <person name="Vollmers J."/>
            <person name="Rivas-Marin E."/>
            <person name="Kohn T."/>
            <person name="Peeters S.H."/>
            <person name="Heuer A."/>
            <person name="Rast P."/>
            <person name="Oberbeckmann S."/>
            <person name="Bunk B."/>
            <person name="Jeske O."/>
            <person name="Meyerdierks A."/>
            <person name="Storesund J.E."/>
            <person name="Kallscheuer N."/>
            <person name="Luecker S."/>
            <person name="Lage O.M."/>
            <person name="Pohl T."/>
            <person name="Merkel B.J."/>
            <person name="Hornburger P."/>
            <person name="Mueller R.-W."/>
            <person name="Bruemmer F."/>
            <person name="Labrenz M."/>
            <person name="Spormann A.M."/>
            <person name="Op Den Camp H."/>
            <person name="Overmann J."/>
            <person name="Amann R."/>
            <person name="Jetten M.S.M."/>
            <person name="Mascher T."/>
            <person name="Medema M.H."/>
            <person name="Devos D.P."/>
            <person name="Kaster A.-K."/>
            <person name="Ovreas L."/>
            <person name="Rohde M."/>
            <person name="Galperin M.Y."/>
            <person name="Jogler C."/>
        </authorList>
    </citation>
    <scope>NUCLEOTIDE SEQUENCE [LARGE SCALE GENOMIC DNA]</scope>
    <source>
        <strain evidence="11 12">Pla22</strain>
    </source>
</reference>
<dbReference type="Pfam" id="PF03900">
    <property type="entry name" value="Porphobil_deamC"/>
    <property type="match status" value="1"/>
</dbReference>
<dbReference type="GO" id="GO:0006782">
    <property type="term" value="P:protoporphyrinogen IX biosynthetic process"/>
    <property type="evidence" value="ECO:0007669"/>
    <property type="project" value="UniProtKB-UniRule"/>
</dbReference>
<dbReference type="Pfam" id="PF01379">
    <property type="entry name" value="Porphobil_deam"/>
    <property type="match status" value="1"/>
</dbReference>
<evidence type="ECO:0000256" key="5">
    <source>
        <dbReference type="ARBA" id="ARBA00022679"/>
    </source>
</evidence>
<dbReference type="PANTHER" id="PTHR11557:SF0">
    <property type="entry name" value="PORPHOBILINOGEN DEAMINASE"/>
    <property type="match status" value="1"/>
</dbReference>
<evidence type="ECO:0000256" key="4">
    <source>
        <dbReference type="ARBA" id="ARBA00011245"/>
    </source>
</evidence>
<dbReference type="InterPro" id="IPR000860">
    <property type="entry name" value="HemC"/>
</dbReference>
<evidence type="ECO:0000256" key="7">
    <source>
        <dbReference type="ARBA" id="ARBA00048169"/>
    </source>
</evidence>
<dbReference type="OrthoDB" id="9810298at2"/>
<evidence type="ECO:0000256" key="1">
    <source>
        <dbReference type="ARBA" id="ARBA00002869"/>
    </source>
</evidence>
<comment type="catalytic activity">
    <reaction evidence="7 8">
        <text>4 porphobilinogen + H2O = hydroxymethylbilane + 4 NH4(+)</text>
        <dbReference type="Rhea" id="RHEA:13185"/>
        <dbReference type="ChEBI" id="CHEBI:15377"/>
        <dbReference type="ChEBI" id="CHEBI:28938"/>
        <dbReference type="ChEBI" id="CHEBI:57845"/>
        <dbReference type="ChEBI" id="CHEBI:58126"/>
        <dbReference type="EC" id="2.5.1.61"/>
    </reaction>
</comment>
<organism evidence="11 12">
    <name type="scientific">Rubripirellula amarantea</name>
    <dbReference type="NCBI Taxonomy" id="2527999"/>
    <lineage>
        <taxon>Bacteria</taxon>
        <taxon>Pseudomonadati</taxon>
        <taxon>Planctomycetota</taxon>
        <taxon>Planctomycetia</taxon>
        <taxon>Pirellulales</taxon>
        <taxon>Pirellulaceae</taxon>
        <taxon>Rubripirellula</taxon>
    </lineage>
</organism>
<dbReference type="InterPro" id="IPR036803">
    <property type="entry name" value="Porphobilinogen_deaminase_C_sf"/>
</dbReference>
<dbReference type="SUPFAM" id="SSF54782">
    <property type="entry name" value="Porphobilinogen deaminase (hydroxymethylbilane synthase), C-terminal domain"/>
    <property type="match status" value="1"/>
</dbReference>
<dbReference type="Proteomes" id="UP000316598">
    <property type="component" value="Unassembled WGS sequence"/>
</dbReference>
<comment type="subunit">
    <text evidence="4 8">Monomer.</text>
</comment>
<dbReference type="GO" id="GO:0005737">
    <property type="term" value="C:cytoplasm"/>
    <property type="evidence" value="ECO:0007669"/>
    <property type="project" value="UniProtKB-UniRule"/>
</dbReference>
<feature type="modified residue" description="S-(dipyrrolylmethanemethyl)cysteine" evidence="8">
    <location>
        <position position="238"/>
    </location>
</feature>
<dbReference type="SUPFAM" id="SSF53850">
    <property type="entry name" value="Periplasmic binding protein-like II"/>
    <property type="match status" value="1"/>
</dbReference>
<evidence type="ECO:0000259" key="10">
    <source>
        <dbReference type="Pfam" id="PF03900"/>
    </source>
</evidence>
<dbReference type="EMBL" id="SJPI01000002">
    <property type="protein sequence ID" value="TWT51258.1"/>
    <property type="molecule type" value="Genomic_DNA"/>
</dbReference>
<comment type="miscellaneous">
    <text evidence="8">The porphobilinogen subunits are added to the dipyrromethane group.</text>
</comment>
<dbReference type="InterPro" id="IPR022417">
    <property type="entry name" value="Porphobilin_deaminase_N"/>
</dbReference>
<keyword evidence="6 8" id="KW-0627">Porphyrin biosynthesis</keyword>
<evidence type="ECO:0000256" key="8">
    <source>
        <dbReference type="HAMAP-Rule" id="MF_00260"/>
    </source>
</evidence>
<dbReference type="InterPro" id="IPR022418">
    <property type="entry name" value="Porphobilinogen_deaminase_C"/>
</dbReference>
<evidence type="ECO:0000256" key="6">
    <source>
        <dbReference type="ARBA" id="ARBA00023244"/>
    </source>
</evidence>
<dbReference type="NCBIfam" id="TIGR00212">
    <property type="entry name" value="hemC"/>
    <property type="match status" value="1"/>
</dbReference>
<comment type="cofactor">
    <cofactor evidence="8">
        <name>dipyrromethane</name>
        <dbReference type="ChEBI" id="CHEBI:60342"/>
    </cofactor>
    <text evidence="8">Binds 1 dipyrromethane group covalently.</text>
</comment>
<gene>
    <name evidence="8 11" type="primary">hemC</name>
    <name evidence="11" type="ORF">Pla22_40350</name>
</gene>
<dbReference type="PRINTS" id="PR00151">
    <property type="entry name" value="PORPHBDMNASE"/>
</dbReference>
<evidence type="ECO:0000256" key="2">
    <source>
        <dbReference type="ARBA" id="ARBA00004735"/>
    </source>
</evidence>
<accession>A0A5C5WKE3</accession>
<protein>
    <recommendedName>
        <fullName evidence="8">Porphobilinogen deaminase</fullName>
        <shortName evidence="8">PBG</shortName>
        <ecNumber evidence="8">2.5.1.61</ecNumber>
    </recommendedName>
    <alternativeName>
        <fullName evidence="8">Hydroxymethylbilane synthase</fullName>
        <shortName evidence="8">HMBS</shortName>
    </alternativeName>
    <alternativeName>
        <fullName evidence="8">Pre-uroporphyrinogen synthase</fullName>
    </alternativeName>
</protein>
<dbReference type="PIRSF" id="PIRSF001438">
    <property type="entry name" value="4pyrrol_synth_OHMeBilane_synth"/>
    <property type="match status" value="1"/>
</dbReference>
<dbReference type="InterPro" id="IPR022419">
    <property type="entry name" value="Porphobilin_deaminase_cofac_BS"/>
</dbReference>
<dbReference type="PROSITE" id="PS00533">
    <property type="entry name" value="PORPHOBILINOGEN_DEAM"/>
    <property type="match status" value="1"/>
</dbReference>
<comment type="caution">
    <text evidence="11">The sequence shown here is derived from an EMBL/GenBank/DDBJ whole genome shotgun (WGS) entry which is preliminary data.</text>
</comment>
<dbReference type="RefSeq" id="WP_146516341.1">
    <property type="nucleotide sequence ID" value="NZ_SJPI01000002.1"/>
</dbReference>
<dbReference type="Gene3D" id="3.30.160.40">
    <property type="entry name" value="Porphobilinogen deaminase, C-terminal domain"/>
    <property type="match status" value="1"/>
</dbReference>
<evidence type="ECO:0000259" key="9">
    <source>
        <dbReference type="Pfam" id="PF01379"/>
    </source>
</evidence>
<keyword evidence="12" id="KW-1185">Reference proteome</keyword>
<dbReference type="HAMAP" id="MF_00260">
    <property type="entry name" value="Porphobil_deam"/>
    <property type="match status" value="1"/>
</dbReference>
<feature type="domain" description="Porphobilinogen deaminase N-terminal" evidence="9">
    <location>
        <begin position="5"/>
        <end position="208"/>
    </location>
</feature>
<evidence type="ECO:0000313" key="12">
    <source>
        <dbReference type="Proteomes" id="UP000316598"/>
    </source>
</evidence>
<dbReference type="GO" id="GO:0004418">
    <property type="term" value="F:hydroxymethylbilane synthase activity"/>
    <property type="evidence" value="ECO:0007669"/>
    <property type="project" value="UniProtKB-UniRule"/>
</dbReference>
<name>A0A5C5WKE3_9BACT</name>
<comment type="function">
    <text evidence="1 8">Tetrapolymerization of the monopyrrole PBG into the hydroxymethylbilane pre-uroporphyrinogen in several discrete steps.</text>
</comment>